<evidence type="ECO:0000313" key="3">
    <source>
        <dbReference type="EMBL" id="EJZ11531.1"/>
    </source>
</evidence>
<dbReference type="Pfam" id="PF11887">
    <property type="entry name" value="Mce4_CUP1"/>
    <property type="match status" value="1"/>
</dbReference>
<protein>
    <submittedName>
        <fullName evidence="3">Virulence factor Mce family protein</fullName>
    </submittedName>
</protein>
<evidence type="ECO:0000313" key="4">
    <source>
        <dbReference type="Proteomes" id="UP000006072"/>
    </source>
</evidence>
<proteinExistence type="predicted"/>
<dbReference type="PANTHER" id="PTHR33371:SF15">
    <property type="entry name" value="LIPOPROTEIN LPRN"/>
    <property type="match status" value="1"/>
</dbReference>
<dbReference type="RefSeq" id="WP_003930776.1">
    <property type="nucleotide sequence ID" value="NZ_JH814691.1"/>
</dbReference>
<keyword evidence="4" id="KW-1185">Reference proteome</keyword>
<comment type="caution">
    <text evidence="3">The sequence shown here is derived from an EMBL/GenBank/DDBJ whole genome shotgun (WGS) entry which is preliminary data.</text>
</comment>
<dbReference type="Proteomes" id="UP000006072">
    <property type="component" value="Unassembled WGS sequence"/>
</dbReference>
<dbReference type="eggNOG" id="COG1463">
    <property type="taxonomic scope" value="Bacteria"/>
</dbReference>
<organism evidence="3 4">
    <name type="scientific">Mycolicibacterium vaccae ATCC 25954</name>
    <dbReference type="NCBI Taxonomy" id="1194972"/>
    <lineage>
        <taxon>Bacteria</taxon>
        <taxon>Bacillati</taxon>
        <taxon>Actinomycetota</taxon>
        <taxon>Actinomycetes</taxon>
        <taxon>Mycobacteriales</taxon>
        <taxon>Mycobacteriaceae</taxon>
        <taxon>Mycolicibacterium</taxon>
    </lineage>
</organism>
<dbReference type="HOGENOM" id="CLU_045966_1_1_11"/>
<gene>
    <name evidence="3" type="ORF">MVAC_05792</name>
</gene>
<dbReference type="PROSITE" id="PS51257">
    <property type="entry name" value="PROKAR_LIPOPROTEIN"/>
    <property type="match status" value="1"/>
</dbReference>
<dbReference type="NCBIfam" id="TIGR00996">
    <property type="entry name" value="Mtu_fam_mce"/>
    <property type="match status" value="1"/>
</dbReference>
<dbReference type="InterPro" id="IPR052336">
    <property type="entry name" value="MlaD_Phospholipid_Transporter"/>
</dbReference>
<dbReference type="Pfam" id="PF02470">
    <property type="entry name" value="MlaD"/>
    <property type="match status" value="1"/>
</dbReference>
<dbReference type="GO" id="GO:0005576">
    <property type="term" value="C:extracellular region"/>
    <property type="evidence" value="ECO:0007669"/>
    <property type="project" value="TreeGrafter"/>
</dbReference>
<dbReference type="InterPro" id="IPR024516">
    <property type="entry name" value="Mce_C"/>
</dbReference>
<dbReference type="InterPro" id="IPR005693">
    <property type="entry name" value="Mce"/>
</dbReference>
<dbReference type="AlphaFoldDB" id="K0UXL6"/>
<evidence type="ECO:0000259" key="2">
    <source>
        <dbReference type="Pfam" id="PF11887"/>
    </source>
</evidence>
<evidence type="ECO:0000259" key="1">
    <source>
        <dbReference type="Pfam" id="PF02470"/>
    </source>
</evidence>
<dbReference type="PATRIC" id="fig|1194972.3.peg.1174"/>
<feature type="domain" description="Mammalian cell entry C-terminal" evidence="2">
    <location>
        <begin position="125"/>
        <end position="289"/>
    </location>
</feature>
<feature type="domain" description="Mce/MlaD" evidence="1">
    <location>
        <begin position="46"/>
        <end position="118"/>
    </location>
</feature>
<dbReference type="EMBL" id="ALQA01000008">
    <property type="protein sequence ID" value="EJZ11531.1"/>
    <property type="molecule type" value="Genomic_DNA"/>
</dbReference>
<reference evidence="3 4" key="1">
    <citation type="journal article" date="2012" name="J. Bacteriol.">
        <title>Complete Genome Sequence of Mycobacterium vaccae Type Strain ATCC 25954.</title>
        <authorList>
            <person name="Ho Y.S."/>
            <person name="Adroub S.A."/>
            <person name="Abadi M."/>
            <person name="Al Alwan B."/>
            <person name="Alkhateeb R."/>
            <person name="Gao G."/>
            <person name="Ragab A."/>
            <person name="Ali S."/>
            <person name="van Soolingen D."/>
            <person name="Bitter W."/>
            <person name="Pain A."/>
            <person name="Abdallah A.M."/>
        </authorList>
    </citation>
    <scope>NUCLEOTIDE SEQUENCE [LARGE SCALE GENOMIC DNA]</scope>
    <source>
        <strain evidence="3 4">ATCC 25954</strain>
    </source>
</reference>
<name>K0UXL6_MYCVA</name>
<sequence length="381" mass="41221">MKKWTRLARRSIALAAAAVVLTSCGSWKGISNVPLPGGPGTGSQRTTIYVQMPDTLALNVNSRVRVADVYVGRVRSIELRNWVATLTLDLEPSIELPVNTLAKIGQTSLLGSQHVQLDLPPDPSDQKLQTGDTIPLKNASAFPTTERVLASIASILTGGGVANLETIQTEIYNVLNGRADQIRTFLGQLDTFTDELNQQRDDITRAIDSTNRLLSVVAQRNETLDAVLTEFPPLIQHFAETRDLFADAVVSLGRISNAAVDALEPSSENLQTNLANLQRPLRELGKSGPYLLGALKIFLTAPYSIENVPKAIRGDYINSSLTVDLTLSAIDNGFFSGTGISGMLRALEQAWGRDPNTMIPDVRFTPNPNSVPGGPLIERSE</sequence>
<dbReference type="InterPro" id="IPR003399">
    <property type="entry name" value="Mce/MlaD"/>
</dbReference>
<accession>K0UXL6</accession>
<dbReference type="PANTHER" id="PTHR33371">
    <property type="entry name" value="INTERMEMBRANE PHOSPHOLIPID TRANSPORT SYSTEM BINDING PROTEIN MLAD-RELATED"/>
    <property type="match status" value="1"/>
</dbReference>